<name>A0A953I7I6_SYMTR</name>
<proteinExistence type="predicted"/>
<sequence length="69" mass="7760">MRLRMVKALNAPERILPEGVVLEVGRTIDPATARKLIEGGYAVEERDEYAAIEQPETATVRGRRRKGVR</sequence>
<accession>A0A953I7I6</accession>
<comment type="caution">
    <text evidence="1">The sequence shown here is derived from an EMBL/GenBank/DDBJ whole genome shotgun (WGS) entry which is preliminary data.</text>
</comment>
<gene>
    <name evidence="1" type="ORF">CWE10_04065</name>
</gene>
<dbReference type="Proteomes" id="UP000732377">
    <property type="component" value="Unassembled WGS sequence"/>
</dbReference>
<organism evidence="1 2">
    <name type="scientific">Symbiobacterium thermophilum</name>
    <dbReference type="NCBI Taxonomy" id="2734"/>
    <lineage>
        <taxon>Bacteria</taxon>
        <taxon>Bacillati</taxon>
        <taxon>Bacillota</taxon>
        <taxon>Clostridia</taxon>
        <taxon>Eubacteriales</taxon>
        <taxon>Symbiobacteriaceae</taxon>
        <taxon>Symbiobacterium</taxon>
    </lineage>
</organism>
<dbReference type="RefSeq" id="WP_273378212.1">
    <property type="nucleotide sequence ID" value="NZ_PIUK01000023.1"/>
</dbReference>
<reference evidence="1" key="1">
    <citation type="submission" date="2017-11" db="EMBL/GenBank/DDBJ databases">
        <title>Three new genomes from thermophilic consortium.</title>
        <authorList>
            <person name="Quaggio R."/>
            <person name="Amgarten D."/>
            <person name="Setubal J.C."/>
        </authorList>
    </citation>
    <scope>NUCLEOTIDE SEQUENCE</scope>
    <source>
        <strain evidence="1">ZCTH01-B2</strain>
    </source>
</reference>
<protein>
    <submittedName>
        <fullName evidence="1">Uncharacterized protein</fullName>
    </submittedName>
</protein>
<evidence type="ECO:0000313" key="1">
    <source>
        <dbReference type="EMBL" id="MBY6275384.1"/>
    </source>
</evidence>
<evidence type="ECO:0000313" key="2">
    <source>
        <dbReference type="Proteomes" id="UP000732377"/>
    </source>
</evidence>
<dbReference type="EMBL" id="PIUK01000023">
    <property type="protein sequence ID" value="MBY6275384.1"/>
    <property type="molecule type" value="Genomic_DNA"/>
</dbReference>
<dbReference type="AlphaFoldDB" id="A0A953I7I6"/>